<reference evidence="2" key="1">
    <citation type="submission" date="2023-07" db="EMBL/GenBank/DDBJ databases">
        <title>Black Yeasts Isolated from many extreme environments.</title>
        <authorList>
            <person name="Coleine C."/>
            <person name="Stajich J.E."/>
            <person name="Selbmann L."/>
        </authorList>
    </citation>
    <scope>NUCLEOTIDE SEQUENCE</scope>
    <source>
        <strain evidence="2">CCFEE 5485</strain>
    </source>
</reference>
<sequence>MSVTQDQREEAVKQWRASSQAQTMNPTAAEAIEDKVLAGEADAYLEQLTTTTAPRTPTHGRSHSDSSFVIKLIRSIQLPSMAPMPGYPLLPYLPGTAPMPQMQPMAFPGLSPLPAMLQLPGSLPMRATPSMPFPARYLAQPLSPNNARHMATMSNIFNTPNISAQPRDVPSGSAQHSNIGLSGTTGGAQFGYCLSGISGQWDDPSIETPLPPGLLAPIDYAQMHALPAQISSTRQQPPPLYGGVPVQSTTSAYTGSPPELAFDIPAFDPTTGVAQNVPRTERNHSGAMPSQYVLNESTIDAEPQNHRMHDTFTQQLEREEKTYFGELRDAPDKPVERKR</sequence>
<evidence type="ECO:0000313" key="3">
    <source>
        <dbReference type="Proteomes" id="UP001274830"/>
    </source>
</evidence>
<comment type="caution">
    <text evidence="2">The sequence shown here is derived from an EMBL/GenBank/DDBJ whole genome shotgun (WGS) entry which is preliminary data.</text>
</comment>
<dbReference type="Proteomes" id="UP001274830">
    <property type="component" value="Unassembled WGS sequence"/>
</dbReference>
<dbReference type="EMBL" id="JAUTXT010000067">
    <property type="protein sequence ID" value="KAK3669947.1"/>
    <property type="molecule type" value="Genomic_DNA"/>
</dbReference>
<gene>
    <name evidence="2" type="ORF">LTR78_010198</name>
</gene>
<name>A0AAE0TMU8_9PEZI</name>
<evidence type="ECO:0000313" key="2">
    <source>
        <dbReference type="EMBL" id="KAK3669947.1"/>
    </source>
</evidence>
<feature type="region of interest" description="Disordered" evidence="1">
    <location>
        <begin position="320"/>
        <end position="339"/>
    </location>
</feature>
<protein>
    <submittedName>
        <fullName evidence="2">Uncharacterized protein</fullName>
    </submittedName>
</protein>
<evidence type="ECO:0000256" key="1">
    <source>
        <dbReference type="SAM" id="MobiDB-lite"/>
    </source>
</evidence>
<accession>A0AAE0TMU8</accession>
<feature type="region of interest" description="Disordered" evidence="1">
    <location>
        <begin position="1"/>
        <end position="26"/>
    </location>
</feature>
<organism evidence="2 3">
    <name type="scientific">Recurvomyces mirabilis</name>
    <dbReference type="NCBI Taxonomy" id="574656"/>
    <lineage>
        <taxon>Eukaryota</taxon>
        <taxon>Fungi</taxon>
        <taxon>Dikarya</taxon>
        <taxon>Ascomycota</taxon>
        <taxon>Pezizomycotina</taxon>
        <taxon>Dothideomycetes</taxon>
        <taxon>Dothideomycetidae</taxon>
        <taxon>Mycosphaerellales</taxon>
        <taxon>Teratosphaeriaceae</taxon>
        <taxon>Recurvomyces</taxon>
    </lineage>
</organism>
<feature type="compositionally biased region" description="Basic and acidic residues" evidence="1">
    <location>
        <begin position="1"/>
        <end position="13"/>
    </location>
</feature>
<keyword evidence="3" id="KW-1185">Reference proteome</keyword>
<dbReference type="AlphaFoldDB" id="A0AAE0TMU8"/>
<proteinExistence type="predicted"/>
<feature type="compositionally biased region" description="Polar residues" evidence="1">
    <location>
        <begin position="16"/>
        <end position="26"/>
    </location>
</feature>